<dbReference type="GO" id="GO:0016787">
    <property type="term" value="F:hydrolase activity"/>
    <property type="evidence" value="ECO:0007669"/>
    <property type="project" value="UniProtKB-KW"/>
</dbReference>
<keyword evidence="3" id="KW-0963">Cytoplasm</keyword>
<accession>A0A0B7GYX9</accession>
<dbReference type="Gene3D" id="3.40.50.300">
    <property type="entry name" value="P-loop containing nucleotide triphosphate hydrolases"/>
    <property type="match status" value="1"/>
</dbReference>
<dbReference type="Proteomes" id="UP000042527">
    <property type="component" value="Unassembled WGS sequence"/>
</dbReference>
<evidence type="ECO:0000256" key="5">
    <source>
        <dbReference type="ARBA" id="ARBA00022840"/>
    </source>
</evidence>
<evidence type="ECO:0000256" key="3">
    <source>
        <dbReference type="ARBA" id="ARBA00022490"/>
    </source>
</evidence>
<dbReference type="InterPro" id="IPR027417">
    <property type="entry name" value="P-loop_NTPase"/>
</dbReference>
<dbReference type="AlphaFoldDB" id="A0A0B7GYX9"/>
<dbReference type="PANTHER" id="PTHR30473">
    <property type="entry name" value="PROTEIN PHOH"/>
    <property type="match status" value="1"/>
</dbReference>
<keyword evidence="7" id="KW-0378">Hydrolase</keyword>
<organism evidence="7 8">
    <name type="scientific">Treponema phagedenis</name>
    <dbReference type="NCBI Taxonomy" id="162"/>
    <lineage>
        <taxon>Bacteria</taxon>
        <taxon>Pseudomonadati</taxon>
        <taxon>Spirochaetota</taxon>
        <taxon>Spirochaetia</taxon>
        <taxon>Spirochaetales</taxon>
        <taxon>Treponemataceae</taxon>
        <taxon>Treponema</taxon>
    </lineage>
</organism>
<dbReference type="FunFam" id="3.40.50.300:FF:000013">
    <property type="entry name" value="PhoH family ATPase"/>
    <property type="match status" value="1"/>
</dbReference>
<dbReference type="EMBL" id="CDNC01000014">
    <property type="protein sequence ID" value="CEM61871.1"/>
    <property type="molecule type" value="Genomic_DNA"/>
</dbReference>
<evidence type="ECO:0000313" key="8">
    <source>
        <dbReference type="Proteomes" id="UP000042527"/>
    </source>
</evidence>
<evidence type="ECO:0000256" key="2">
    <source>
        <dbReference type="ARBA" id="ARBA00010393"/>
    </source>
</evidence>
<evidence type="ECO:0000256" key="6">
    <source>
        <dbReference type="ARBA" id="ARBA00039970"/>
    </source>
</evidence>
<dbReference type="PANTHER" id="PTHR30473:SF1">
    <property type="entry name" value="PHOH-LIKE PROTEIN"/>
    <property type="match status" value="1"/>
</dbReference>
<evidence type="ECO:0000313" key="7">
    <source>
        <dbReference type="EMBL" id="CEM61871.1"/>
    </source>
</evidence>
<keyword evidence="4" id="KW-0547">Nucleotide-binding</keyword>
<protein>
    <recommendedName>
        <fullName evidence="6">PhoH-like protein</fullName>
    </recommendedName>
</protein>
<evidence type="ECO:0000256" key="4">
    <source>
        <dbReference type="ARBA" id="ARBA00022741"/>
    </source>
</evidence>
<keyword evidence="8" id="KW-1185">Reference proteome</keyword>
<dbReference type="GO" id="GO:0005524">
    <property type="term" value="F:ATP binding"/>
    <property type="evidence" value="ECO:0007669"/>
    <property type="project" value="UniProtKB-KW"/>
</dbReference>
<gene>
    <name evidence="7" type="primary">ybeZ</name>
    <name evidence="7" type="ORF">TPHV1_210104</name>
</gene>
<evidence type="ECO:0000256" key="1">
    <source>
        <dbReference type="ARBA" id="ARBA00004496"/>
    </source>
</evidence>
<dbReference type="SUPFAM" id="SSF52540">
    <property type="entry name" value="P-loop containing nucleoside triphosphate hydrolases"/>
    <property type="match status" value="1"/>
</dbReference>
<proteinExistence type="inferred from homology"/>
<name>A0A0B7GYX9_TREPH</name>
<dbReference type="Pfam" id="PF02562">
    <property type="entry name" value="PhoH"/>
    <property type="match status" value="1"/>
</dbReference>
<keyword evidence="5" id="KW-0067">ATP-binding</keyword>
<dbReference type="InterPro" id="IPR003714">
    <property type="entry name" value="PhoH"/>
</dbReference>
<sequence>MNTAYTIVLGNQELMASLCGVNDANVSLFEEYLGAPVVVRGNELSVLSNDEAVCRKFQTLVDTVLHYPRLNEDNSFEAVQSAVAVIEDSEVFNGAPACIYIPRGIRSVYPKTKKQVAFIGSIQKNSITFGLGPAGTGKTYIAVAVALQMLLSGRFKKLILTRPVVEAGENLGFLPGDLVQKINPYLRPLFDIMETLLPADLLRSMEESNTVEVAPLAYMRGRTLHSAVVILDEAQNTTKEQMKMFLTRMGEGSKLIITGDPSQTDIPLKITSGLSHAASLLENIPDIGIIRFSSSEVLRHTLVQKIIDAYDKDKN</sequence>
<comment type="subcellular location">
    <subcellularLocation>
        <location evidence="1">Cytoplasm</location>
    </subcellularLocation>
</comment>
<dbReference type="GeneID" id="57752201"/>
<dbReference type="RefSeq" id="WP_024752103.1">
    <property type="nucleotide sequence ID" value="NZ_CDNC01000014.1"/>
</dbReference>
<dbReference type="GO" id="GO:0005829">
    <property type="term" value="C:cytosol"/>
    <property type="evidence" value="ECO:0007669"/>
    <property type="project" value="TreeGrafter"/>
</dbReference>
<comment type="similarity">
    <text evidence="2">Belongs to the PhoH family.</text>
</comment>
<reference evidence="8" key="1">
    <citation type="submission" date="2015-01" db="EMBL/GenBank/DDBJ databases">
        <authorList>
            <person name="Manzoor Shahid"/>
            <person name="Zubair Saima"/>
        </authorList>
    </citation>
    <scope>NUCLEOTIDE SEQUENCE [LARGE SCALE GENOMIC DNA]</scope>
    <source>
        <strain evidence="8">V1</strain>
    </source>
</reference>
<dbReference type="InterPro" id="IPR051451">
    <property type="entry name" value="PhoH2-like"/>
</dbReference>